<feature type="transmembrane region" description="Helical" evidence="6">
    <location>
        <begin position="53"/>
        <end position="72"/>
    </location>
</feature>
<feature type="transmembrane region" description="Helical" evidence="6">
    <location>
        <begin position="92"/>
        <end position="113"/>
    </location>
</feature>
<feature type="transmembrane region" description="Helical" evidence="6">
    <location>
        <begin position="156"/>
        <end position="177"/>
    </location>
</feature>
<feature type="transmembrane region" description="Helical" evidence="6">
    <location>
        <begin position="125"/>
        <end position="144"/>
    </location>
</feature>
<dbReference type="OrthoDB" id="1495589at2"/>
<feature type="transmembrane region" description="Helical" evidence="6">
    <location>
        <begin position="21"/>
        <end position="41"/>
    </location>
</feature>
<organism evidence="7 8">
    <name type="scientific">Flavobacterium pallidum</name>
    <dbReference type="NCBI Taxonomy" id="2172098"/>
    <lineage>
        <taxon>Bacteria</taxon>
        <taxon>Pseudomonadati</taxon>
        <taxon>Bacteroidota</taxon>
        <taxon>Flavobacteriia</taxon>
        <taxon>Flavobacteriales</taxon>
        <taxon>Flavobacteriaceae</taxon>
        <taxon>Flavobacterium</taxon>
    </lineage>
</organism>
<proteinExistence type="predicted"/>
<keyword evidence="8" id="KW-1185">Reference proteome</keyword>
<evidence type="ECO:0000256" key="3">
    <source>
        <dbReference type="ARBA" id="ARBA00022692"/>
    </source>
</evidence>
<dbReference type="InterPro" id="IPR050833">
    <property type="entry name" value="Poly_Biosynth_Transport"/>
</dbReference>
<protein>
    <recommendedName>
        <fullName evidence="9">Polysaccharide biosynthesis protein</fullName>
    </recommendedName>
</protein>
<evidence type="ECO:0000256" key="6">
    <source>
        <dbReference type="SAM" id="Phobius"/>
    </source>
</evidence>
<reference evidence="7 8" key="1">
    <citation type="submission" date="2018-05" db="EMBL/GenBank/DDBJ databases">
        <title>Genome sequencing of Flavobacterium sp. HYN0049.</title>
        <authorList>
            <person name="Yi H."/>
            <person name="Baek C."/>
        </authorList>
    </citation>
    <scope>NUCLEOTIDE SEQUENCE [LARGE SCALE GENOMIC DNA]</scope>
    <source>
        <strain evidence="7 8">HYN0049</strain>
    </source>
</reference>
<dbReference type="AlphaFoldDB" id="A0A2S1SDI3"/>
<dbReference type="Pfam" id="PF01943">
    <property type="entry name" value="Polysacc_synt"/>
    <property type="match status" value="1"/>
</dbReference>
<comment type="subcellular location">
    <subcellularLocation>
        <location evidence="1">Cell membrane</location>
        <topology evidence="1">Multi-pass membrane protein</topology>
    </subcellularLocation>
</comment>
<dbReference type="GO" id="GO:0005886">
    <property type="term" value="C:plasma membrane"/>
    <property type="evidence" value="ECO:0007669"/>
    <property type="project" value="UniProtKB-SubCell"/>
</dbReference>
<dbReference type="RefSeq" id="WP_108902265.1">
    <property type="nucleotide sequence ID" value="NZ_CP029187.1"/>
</dbReference>
<evidence type="ECO:0008006" key="9">
    <source>
        <dbReference type="Google" id="ProtNLM"/>
    </source>
</evidence>
<dbReference type="PANTHER" id="PTHR30250:SF11">
    <property type="entry name" value="O-ANTIGEN TRANSPORTER-RELATED"/>
    <property type="match status" value="1"/>
</dbReference>
<keyword evidence="2" id="KW-1003">Cell membrane</keyword>
<sequence>MIGKIKKGLSQPVVKRMMVYALTDGLSKAVPFLIMPIIALYLKPAEFGIASNYMVYTNMVGAFIGLGTQSYFSVDYYRTDIKNRAKLLTNLVAINLVIMLIASIVILLTSGYIKNFFVIGLEFQLLGSLMMFFSAFTDLFVIYLRMEEKLKQYSRFQLMTSLSSALLSLVFITVFLMSWEGRVYALFLSNLILFIIAAIAFAKKDLLKFKYDKAMVKDALKFGIPLLPHRLSTWIRSGFDRLVITKKQGINATGIYSFGSNISNAVTLFVNSFSAAFTPYVYKQLKIGEDEIEKDFGIKKKIVKTCYLATLIFGVLLVVSYILLALFIQLCFDSSYKDAILYMPFFFVSIFFGFIYNIVSMFVFYSKKTKFLGIFTMTIAIVQAASVIPLVNWFGTMGAAYSLLVGSFLKAFIIIIYSQKVYPMPWLSNSKSYA</sequence>
<dbReference type="EMBL" id="CP029187">
    <property type="protein sequence ID" value="AWI24456.1"/>
    <property type="molecule type" value="Genomic_DNA"/>
</dbReference>
<dbReference type="PANTHER" id="PTHR30250">
    <property type="entry name" value="PST FAMILY PREDICTED COLANIC ACID TRANSPORTER"/>
    <property type="match status" value="1"/>
</dbReference>
<gene>
    <name evidence="7" type="ORF">HYN49_00310</name>
</gene>
<evidence type="ECO:0000256" key="1">
    <source>
        <dbReference type="ARBA" id="ARBA00004651"/>
    </source>
</evidence>
<dbReference type="InterPro" id="IPR002797">
    <property type="entry name" value="Polysacc_synth"/>
</dbReference>
<feature type="transmembrane region" description="Helical" evidence="6">
    <location>
        <begin position="371"/>
        <end position="393"/>
    </location>
</feature>
<evidence type="ECO:0000256" key="2">
    <source>
        <dbReference type="ARBA" id="ARBA00022475"/>
    </source>
</evidence>
<keyword evidence="3 6" id="KW-0812">Transmembrane</keyword>
<evidence type="ECO:0000313" key="8">
    <source>
        <dbReference type="Proteomes" id="UP000244937"/>
    </source>
</evidence>
<feature type="transmembrane region" description="Helical" evidence="6">
    <location>
        <begin position="399"/>
        <end position="417"/>
    </location>
</feature>
<dbReference type="KEGG" id="fpal:HYN49_00310"/>
<feature type="transmembrane region" description="Helical" evidence="6">
    <location>
        <begin position="306"/>
        <end position="328"/>
    </location>
</feature>
<feature type="transmembrane region" description="Helical" evidence="6">
    <location>
        <begin position="340"/>
        <end position="359"/>
    </location>
</feature>
<name>A0A2S1SDI3_9FLAO</name>
<dbReference type="Proteomes" id="UP000244937">
    <property type="component" value="Chromosome"/>
</dbReference>
<evidence type="ECO:0000313" key="7">
    <source>
        <dbReference type="EMBL" id="AWI24456.1"/>
    </source>
</evidence>
<feature type="transmembrane region" description="Helical" evidence="6">
    <location>
        <begin position="183"/>
        <end position="202"/>
    </location>
</feature>
<evidence type="ECO:0000256" key="4">
    <source>
        <dbReference type="ARBA" id="ARBA00022989"/>
    </source>
</evidence>
<accession>A0A2S1SDI3</accession>
<keyword evidence="5 6" id="KW-0472">Membrane</keyword>
<keyword evidence="4 6" id="KW-1133">Transmembrane helix</keyword>
<evidence type="ECO:0000256" key="5">
    <source>
        <dbReference type="ARBA" id="ARBA00023136"/>
    </source>
</evidence>